<evidence type="ECO:0000313" key="1">
    <source>
        <dbReference type="EMBL" id="OIW32413.1"/>
    </source>
</evidence>
<sequence length="169" mass="18822">MWIEAPAGVPGTTASSNACHNAKCQKPRVVGYRPKPAVALRGSMEALHIRSFTSGYEVVRQPCLTDVTSRERCVDDLPLALVETNATHCHHSSHVEHSIERNTDKPGHGWGRTVLYYGRQSPPDQHVAQAEPWTSQNGDLHEAADVFRLLGRWCGVKFQHILRYAGVIY</sequence>
<evidence type="ECO:0000313" key="2">
    <source>
        <dbReference type="Proteomes" id="UP000182658"/>
    </source>
</evidence>
<dbReference type="InParanoid" id="A0A1J7IYP3"/>
<dbReference type="Proteomes" id="UP000182658">
    <property type="component" value="Unassembled WGS sequence"/>
</dbReference>
<dbReference type="AlphaFoldDB" id="A0A1J7IYP3"/>
<accession>A0A1J7IYP3</accession>
<dbReference type="EMBL" id="KV875095">
    <property type="protein sequence ID" value="OIW32413.1"/>
    <property type="molecule type" value="Genomic_DNA"/>
</dbReference>
<reference evidence="1 2" key="1">
    <citation type="submission" date="2016-10" db="EMBL/GenBank/DDBJ databases">
        <title>Draft genome sequence of Coniochaeta ligniaria NRRL30616, a lignocellulolytic fungus for bioabatement of inhibitors in plant biomass hydrolysates.</title>
        <authorList>
            <consortium name="DOE Joint Genome Institute"/>
            <person name="Jimenez D.J."/>
            <person name="Hector R.E."/>
            <person name="Riley R."/>
            <person name="Sun H."/>
            <person name="Grigoriev I.V."/>
            <person name="Van Elsas J.D."/>
            <person name="Nichols N.N."/>
        </authorList>
    </citation>
    <scope>NUCLEOTIDE SEQUENCE [LARGE SCALE GENOMIC DNA]</scope>
    <source>
        <strain evidence="1 2">NRRL 30616</strain>
    </source>
</reference>
<organism evidence="1 2">
    <name type="scientific">Coniochaeta ligniaria NRRL 30616</name>
    <dbReference type="NCBI Taxonomy" id="1408157"/>
    <lineage>
        <taxon>Eukaryota</taxon>
        <taxon>Fungi</taxon>
        <taxon>Dikarya</taxon>
        <taxon>Ascomycota</taxon>
        <taxon>Pezizomycotina</taxon>
        <taxon>Sordariomycetes</taxon>
        <taxon>Sordariomycetidae</taxon>
        <taxon>Coniochaetales</taxon>
        <taxon>Coniochaetaceae</taxon>
        <taxon>Coniochaeta</taxon>
    </lineage>
</organism>
<name>A0A1J7IYP3_9PEZI</name>
<gene>
    <name evidence="1" type="ORF">CONLIGDRAFT_268991</name>
</gene>
<protein>
    <submittedName>
        <fullName evidence="1">Uncharacterized protein</fullName>
    </submittedName>
</protein>
<proteinExistence type="predicted"/>
<keyword evidence="2" id="KW-1185">Reference proteome</keyword>